<dbReference type="Proteomes" id="UP001286313">
    <property type="component" value="Unassembled WGS sequence"/>
</dbReference>
<proteinExistence type="predicted"/>
<dbReference type="AlphaFoldDB" id="A0AAE1GPP5"/>
<comment type="caution">
    <text evidence="1">The sequence shown here is derived from an EMBL/GenBank/DDBJ whole genome shotgun (WGS) entry which is preliminary data.</text>
</comment>
<keyword evidence="2" id="KW-1185">Reference proteome</keyword>
<sequence length="439" mass="49666">MPHSTPPSPKTPRALRNYTATRTYTSPVDPQQGTYTQASRYMHTSHIHSSSYSSLHHITNVPYTLHFRYDVSTPPSTSLAANTSSCPHTTLRYYTLTYPTLPTLRSCTQQLHTLCTTLIYDHVPNNYLLYVPHYSRLTYPTTTFSTCLAPLRSHIVQQSPPPATVLDSFIYTPNTPCNPPGTETFSTHYPIVVICYPPQCYSIPPFFILVSHCAFLFATFSFIPCPQLDPIFVPVSLPSPFFPYSIPFVHPSVCTRSLSPHPHFHSLTHFRPLFDRFIFFVLLPTAYPALRASIAQPGGNSFSHPSFCSFQYLQVPPIHYPYTTCKDPHTPQHLLHPHLHSSSDTTLFTHNMSLPHTPLSNPPQYMFPTLPHLTMMTTPCSSTWRWFGMGKHTPSSKDTNPLFVHFLMRSSLHFPHLYTPSAKTSSMTNLRPPSSQPTA</sequence>
<protein>
    <submittedName>
        <fullName evidence="1">Uncharacterized protein</fullName>
    </submittedName>
</protein>
<organism evidence="1 2">
    <name type="scientific">Petrolisthes cinctipes</name>
    <name type="common">Flat porcelain crab</name>
    <dbReference type="NCBI Taxonomy" id="88211"/>
    <lineage>
        <taxon>Eukaryota</taxon>
        <taxon>Metazoa</taxon>
        <taxon>Ecdysozoa</taxon>
        <taxon>Arthropoda</taxon>
        <taxon>Crustacea</taxon>
        <taxon>Multicrustacea</taxon>
        <taxon>Malacostraca</taxon>
        <taxon>Eumalacostraca</taxon>
        <taxon>Eucarida</taxon>
        <taxon>Decapoda</taxon>
        <taxon>Pleocyemata</taxon>
        <taxon>Anomura</taxon>
        <taxon>Galatheoidea</taxon>
        <taxon>Porcellanidae</taxon>
        <taxon>Petrolisthes</taxon>
    </lineage>
</organism>
<evidence type="ECO:0000313" key="1">
    <source>
        <dbReference type="EMBL" id="KAK3895910.1"/>
    </source>
</evidence>
<accession>A0AAE1GPP5</accession>
<name>A0AAE1GPP5_PETCI</name>
<reference evidence="1" key="1">
    <citation type="submission" date="2023-10" db="EMBL/GenBank/DDBJ databases">
        <title>Genome assemblies of two species of porcelain crab, Petrolisthes cinctipes and Petrolisthes manimaculis (Anomura: Porcellanidae).</title>
        <authorList>
            <person name="Angst P."/>
        </authorList>
    </citation>
    <scope>NUCLEOTIDE SEQUENCE</scope>
    <source>
        <strain evidence="1">PB745_01</strain>
        <tissue evidence="1">Gill</tissue>
    </source>
</reference>
<gene>
    <name evidence="1" type="ORF">Pcinc_000410</name>
</gene>
<evidence type="ECO:0000313" key="2">
    <source>
        <dbReference type="Proteomes" id="UP001286313"/>
    </source>
</evidence>
<dbReference type="EMBL" id="JAWQEG010000028">
    <property type="protein sequence ID" value="KAK3895910.1"/>
    <property type="molecule type" value="Genomic_DNA"/>
</dbReference>